<evidence type="ECO:0000313" key="1">
    <source>
        <dbReference type="EMBL" id="KAJ0184055.1"/>
    </source>
</evidence>
<evidence type="ECO:0000313" key="2">
    <source>
        <dbReference type="Proteomes" id="UP000824533"/>
    </source>
</evidence>
<name>A0ACC1DJK4_9NEOP</name>
<accession>A0ACC1DJK4</accession>
<keyword evidence="2" id="KW-1185">Reference proteome</keyword>
<dbReference type="EMBL" id="CM034387">
    <property type="protein sequence ID" value="KAJ0184055.1"/>
    <property type="molecule type" value="Genomic_DNA"/>
</dbReference>
<sequence length="138" mass="16220">MLNNELQCMGEVELRISTGINEDQPSEELRQLQQLNQDRNHDLEGVQNEDHDFVVQGPSSEGDEDDFPDMTEDSVGSHLERDRQRPDLSDRQDDFYDAEDDGHERLIDIQEPKYFLRDRDTLRCLERYNDFVCSVVFP</sequence>
<dbReference type="Proteomes" id="UP000824533">
    <property type="component" value="Linkage Group LG01"/>
</dbReference>
<proteinExistence type="predicted"/>
<gene>
    <name evidence="1" type="ORF">K1T71_000478</name>
</gene>
<organism evidence="1 2">
    <name type="scientific">Dendrolimus kikuchii</name>
    <dbReference type="NCBI Taxonomy" id="765133"/>
    <lineage>
        <taxon>Eukaryota</taxon>
        <taxon>Metazoa</taxon>
        <taxon>Ecdysozoa</taxon>
        <taxon>Arthropoda</taxon>
        <taxon>Hexapoda</taxon>
        <taxon>Insecta</taxon>
        <taxon>Pterygota</taxon>
        <taxon>Neoptera</taxon>
        <taxon>Endopterygota</taxon>
        <taxon>Lepidoptera</taxon>
        <taxon>Glossata</taxon>
        <taxon>Ditrysia</taxon>
        <taxon>Bombycoidea</taxon>
        <taxon>Lasiocampidae</taxon>
        <taxon>Dendrolimus</taxon>
    </lineage>
</organism>
<reference evidence="1 2" key="1">
    <citation type="journal article" date="2021" name="Front. Genet.">
        <title>Chromosome-Level Genome Assembly Reveals Significant Gene Expansion in the Toll and IMD Signaling Pathways of Dendrolimus kikuchii.</title>
        <authorList>
            <person name="Zhou J."/>
            <person name="Wu P."/>
            <person name="Xiong Z."/>
            <person name="Liu N."/>
            <person name="Zhao N."/>
            <person name="Ji M."/>
            <person name="Qiu Y."/>
            <person name="Yang B."/>
        </authorList>
    </citation>
    <scope>NUCLEOTIDE SEQUENCE [LARGE SCALE GENOMIC DNA]</scope>
    <source>
        <strain evidence="1">Ann1</strain>
    </source>
</reference>
<protein>
    <submittedName>
        <fullName evidence="1">Uncharacterized protein</fullName>
    </submittedName>
</protein>
<comment type="caution">
    <text evidence="1">The sequence shown here is derived from an EMBL/GenBank/DDBJ whole genome shotgun (WGS) entry which is preliminary data.</text>
</comment>